<feature type="transmembrane region" description="Helical" evidence="1">
    <location>
        <begin position="96"/>
        <end position="117"/>
    </location>
</feature>
<evidence type="ECO:0000256" key="2">
    <source>
        <dbReference type="SAM" id="SignalP"/>
    </source>
</evidence>
<proteinExistence type="predicted"/>
<dbReference type="EMBL" id="HBGK01023908">
    <property type="protein sequence ID" value="CAD9283485.1"/>
    <property type="molecule type" value="Transcribed_RNA"/>
</dbReference>
<feature type="signal peptide" evidence="2">
    <location>
        <begin position="1"/>
        <end position="23"/>
    </location>
</feature>
<feature type="chain" id="PRO_5030890723" evidence="2">
    <location>
        <begin position="24"/>
        <end position="238"/>
    </location>
</feature>
<keyword evidence="1" id="KW-0812">Transmembrane</keyword>
<keyword evidence="1" id="KW-1133">Transmembrane helix</keyword>
<dbReference type="Pfam" id="PF11317">
    <property type="entry name" value="DUF3119"/>
    <property type="match status" value="1"/>
</dbReference>
<organism evidence="3">
    <name type="scientific">Grammatophora oceanica</name>
    <dbReference type="NCBI Taxonomy" id="210454"/>
    <lineage>
        <taxon>Eukaryota</taxon>
        <taxon>Sar</taxon>
        <taxon>Stramenopiles</taxon>
        <taxon>Ochrophyta</taxon>
        <taxon>Bacillariophyta</taxon>
        <taxon>Fragilariophyceae</taxon>
        <taxon>Fragilariophycidae</taxon>
        <taxon>Rhabdonematales</taxon>
        <taxon>Grammatophoraceae</taxon>
        <taxon>Grammatophora</taxon>
    </lineage>
</organism>
<protein>
    <submittedName>
        <fullName evidence="3">Uncharacterized protein</fullName>
    </submittedName>
</protein>
<evidence type="ECO:0000256" key="1">
    <source>
        <dbReference type="SAM" id="Phobius"/>
    </source>
</evidence>
<accession>A0A7S1V028</accession>
<reference evidence="3" key="1">
    <citation type="submission" date="2021-01" db="EMBL/GenBank/DDBJ databases">
        <authorList>
            <person name="Corre E."/>
            <person name="Pelletier E."/>
            <person name="Niang G."/>
            <person name="Scheremetjew M."/>
            <person name="Finn R."/>
            <person name="Kale V."/>
            <person name="Holt S."/>
            <person name="Cochrane G."/>
            <person name="Meng A."/>
            <person name="Brown T."/>
            <person name="Cohen L."/>
        </authorList>
    </citation>
    <scope>NUCLEOTIDE SEQUENCE</scope>
    <source>
        <strain evidence="3">CCMP 410</strain>
    </source>
</reference>
<keyword evidence="2" id="KW-0732">Signal</keyword>
<dbReference type="PANTHER" id="PTHR35550">
    <property type="match status" value="1"/>
</dbReference>
<evidence type="ECO:0000313" key="3">
    <source>
        <dbReference type="EMBL" id="CAD9283485.1"/>
    </source>
</evidence>
<name>A0A7S1V028_9STRA</name>
<keyword evidence="1" id="KW-0472">Membrane</keyword>
<dbReference type="InterPro" id="IPR021467">
    <property type="entry name" value="DUF3119"/>
</dbReference>
<dbReference type="PANTHER" id="PTHR35550:SF2">
    <property type="entry name" value="OS05G0401200 PROTEIN"/>
    <property type="match status" value="1"/>
</dbReference>
<dbReference type="AlphaFoldDB" id="A0A7S1V028"/>
<sequence length="238" mass="26211">MVKSLLRTVLLLGVSLLAHEAHAFVAPSRFGPRRSAQPKCSTTTLHAGSPLDALKNIFAPPVAKEPEPEPQLPDVVIDPDFRLAGIFLAGGFFLDLIPYIQLTLGPLVTLLGVLFLVQTFRIRFVFDKDAFELKQGDGTTDTGENVVVGGANRWTYDSFVNYDFFPREWVGTPQGPILVYFKETQTPSDKWAEGPGEYANSEEAIAKGAVPGQVHFFPALCNTEQIQQEFEKRGCAKL</sequence>
<gene>
    <name evidence="3" type="ORF">GOCE00092_LOCUS12397</name>
</gene>